<reference evidence="4" key="2">
    <citation type="journal article" date="2021" name="PeerJ">
        <title>Extensive microbial diversity within the chicken gut microbiome revealed by metagenomics and culture.</title>
        <authorList>
            <person name="Gilroy R."/>
            <person name="Ravi A."/>
            <person name="Getino M."/>
            <person name="Pursley I."/>
            <person name="Horton D.L."/>
            <person name="Alikhan N.F."/>
            <person name="Baker D."/>
            <person name="Gharbi K."/>
            <person name="Hall N."/>
            <person name="Watson M."/>
            <person name="Adriaenssens E.M."/>
            <person name="Foster-Nyarko E."/>
            <person name="Jarju S."/>
            <person name="Secka A."/>
            <person name="Antonio M."/>
            <person name="Oren A."/>
            <person name="Chaudhuri R.R."/>
            <person name="La Ragione R."/>
            <person name="Hildebrand F."/>
            <person name="Pallen M.J."/>
        </authorList>
    </citation>
    <scope>NUCLEOTIDE SEQUENCE</scope>
    <source>
        <strain evidence="4">CHK191-8634</strain>
    </source>
</reference>
<dbReference type="GO" id="GO:0008483">
    <property type="term" value="F:transaminase activity"/>
    <property type="evidence" value="ECO:0007669"/>
    <property type="project" value="UniProtKB-KW"/>
</dbReference>
<dbReference type="SUPFAM" id="SSF53383">
    <property type="entry name" value="PLP-dependent transferases"/>
    <property type="match status" value="1"/>
</dbReference>
<name>A0A9D1S145_9CLOT</name>
<dbReference type="InterPro" id="IPR015422">
    <property type="entry name" value="PyrdxlP-dep_Trfase_small"/>
</dbReference>
<dbReference type="InterPro" id="IPR015424">
    <property type="entry name" value="PyrdxlP-dep_Trfase"/>
</dbReference>
<dbReference type="Proteomes" id="UP000824073">
    <property type="component" value="Unassembled WGS sequence"/>
</dbReference>
<sequence>MTKNHHGGDVYGRSMALDFSANVNPLGTPQSVLDAVRDVLPQMHRYPDPYCRELVQAIARHENVPPAFILCGSGAAELIYAYCQAVRPRRAVEPAPTFSEYSLALGQTGCTVTRWSLRQENQFDLGHDFTDFVRRTHPDVVFLCTPNNPTGRLVPPQVLSELAELCRRQGIRLFVDECFLDLTEHGRSLTGLLAENPGLFILKAFTKSYGMAGVRLGYGLSADAGLLHSMSQAVQPWNVSSLAQVAGVAALRDQAFLQRTRQVIAAERPWLTAALRGLGFQVCDSHANYLLFHGPQGLHTALLDRGIAIRSCCDYYGLGPGWYRVAVRLHEENEALAAALAGAVGRK</sequence>
<dbReference type="InterPro" id="IPR015421">
    <property type="entry name" value="PyrdxlP-dep_Trfase_major"/>
</dbReference>
<keyword evidence="4" id="KW-0808">Transferase</keyword>
<comment type="caution">
    <text evidence="4">The sequence shown here is derived from an EMBL/GenBank/DDBJ whole genome shotgun (WGS) entry which is preliminary data.</text>
</comment>
<dbReference type="InterPro" id="IPR004839">
    <property type="entry name" value="Aminotransferase_I/II_large"/>
</dbReference>
<evidence type="ECO:0000256" key="1">
    <source>
        <dbReference type="ARBA" id="ARBA00001933"/>
    </source>
</evidence>
<dbReference type="GO" id="GO:0030170">
    <property type="term" value="F:pyridoxal phosphate binding"/>
    <property type="evidence" value="ECO:0007669"/>
    <property type="project" value="InterPro"/>
</dbReference>
<evidence type="ECO:0000313" key="5">
    <source>
        <dbReference type="Proteomes" id="UP000824073"/>
    </source>
</evidence>
<feature type="domain" description="Aminotransferase class I/classII large" evidence="3">
    <location>
        <begin position="17"/>
        <end position="339"/>
    </location>
</feature>
<evidence type="ECO:0000259" key="3">
    <source>
        <dbReference type="Pfam" id="PF00155"/>
    </source>
</evidence>
<dbReference type="CDD" id="cd00609">
    <property type="entry name" value="AAT_like"/>
    <property type="match status" value="1"/>
</dbReference>
<keyword evidence="4" id="KW-0032">Aminotransferase</keyword>
<dbReference type="Gene3D" id="3.90.1150.10">
    <property type="entry name" value="Aspartate Aminotransferase, domain 1"/>
    <property type="match status" value="1"/>
</dbReference>
<evidence type="ECO:0000256" key="2">
    <source>
        <dbReference type="ARBA" id="ARBA00022898"/>
    </source>
</evidence>
<dbReference type="EMBL" id="DVMR01000072">
    <property type="protein sequence ID" value="HIU44569.1"/>
    <property type="molecule type" value="Genomic_DNA"/>
</dbReference>
<reference evidence="4" key="1">
    <citation type="submission" date="2020-10" db="EMBL/GenBank/DDBJ databases">
        <authorList>
            <person name="Gilroy R."/>
        </authorList>
    </citation>
    <scope>NUCLEOTIDE SEQUENCE</scope>
    <source>
        <strain evidence="4">CHK191-8634</strain>
    </source>
</reference>
<dbReference type="AlphaFoldDB" id="A0A9D1S145"/>
<gene>
    <name evidence="4" type="ORF">IAB67_09755</name>
</gene>
<keyword evidence="2" id="KW-0663">Pyridoxal phosphate</keyword>
<dbReference type="PANTHER" id="PTHR42885:SF1">
    <property type="entry name" value="THREONINE-PHOSPHATE DECARBOXYLASE"/>
    <property type="match status" value="1"/>
</dbReference>
<protein>
    <submittedName>
        <fullName evidence="4">Histidinol-phosphate aminotransferase family protein</fullName>
    </submittedName>
</protein>
<dbReference type="Gene3D" id="3.40.640.10">
    <property type="entry name" value="Type I PLP-dependent aspartate aminotransferase-like (Major domain)"/>
    <property type="match status" value="1"/>
</dbReference>
<dbReference type="Pfam" id="PF00155">
    <property type="entry name" value="Aminotran_1_2"/>
    <property type="match status" value="1"/>
</dbReference>
<proteinExistence type="predicted"/>
<evidence type="ECO:0000313" key="4">
    <source>
        <dbReference type="EMBL" id="HIU44569.1"/>
    </source>
</evidence>
<comment type="cofactor">
    <cofactor evidence="1">
        <name>pyridoxal 5'-phosphate</name>
        <dbReference type="ChEBI" id="CHEBI:597326"/>
    </cofactor>
</comment>
<organism evidence="4 5">
    <name type="scientific">Candidatus Ventrousia excrementavium</name>
    <dbReference type="NCBI Taxonomy" id="2840961"/>
    <lineage>
        <taxon>Bacteria</taxon>
        <taxon>Bacillati</taxon>
        <taxon>Bacillota</taxon>
        <taxon>Clostridia</taxon>
        <taxon>Eubacteriales</taxon>
        <taxon>Clostridiaceae</taxon>
        <taxon>Clostridiaceae incertae sedis</taxon>
        <taxon>Candidatus Ventrousia</taxon>
    </lineage>
</organism>
<dbReference type="PANTHER" id="PTHR42885">
    <property type="entry name" value="HISTIDINOL-PHOSPHATE AMINOTRANSFERASE-RELATED"/>
    <property type="match status" value="1"/>
</dbReference>
<accession>A0A9D1S145</accession>